<dbReference type="AlphaFoldDB" id="A0A0L8FM39"/>
<organism evidence="1">
    <name type="scientific">Octopus bimaculoides</name>
    <name type="common">California two-spotted octopus</name>
    <dbReference type="NCBI Taxonomy" id="37653"/>
    <lineage>
        <taxon>Eukaryota</taxon>
        <taxon>Metazoa</taxon>
        <taxon>Spiralia</taxon>
        <taxon>Lophotrochozoa</taxon>
        <taxon>Mollusca</taxon>
        <taxon>Cephalopoda</taxon>
        <taxon>Coleoidea</taxon>
        <taxon>Octopodiformes</taxon>
        <taxon>Octopoda</taxon>
        <taxon>Incirrata</taxon>
        <taxon>Octopodidae</taxon>
        <taxon>Octopus</taxon>
    </lineage>
</organism>
<evidence type="ECO:0000313" key="1">
    <source>
        <dbReference type="EMBL" id="KOF65759.1"/>
    </source>
</evidence>
<dbReference type="EMBL" id="KQ428960">
    <property type="protein sequence ID" value="KOF65759.1"/>
    <property type="molecule type" value="Genomic_DNA"/>
</dbReference>
<name>A0A0L8FM39_OCTBM</name>
<reference evidence="1" key="1">
    <citation type="submission" date="2015-07" db="EMBL/GenBank/DDBJ databases">
        <title>MeaNS - Measles Nucleotide Surveillance Program.</title>
        <authorList>
            <person name="Tran T."/>
            <person name="Druce J."/>
        </authorList>
    </citation>
    <scope>NUCLEOTIDE SEQUENCE</scope>
    <source>
        <strain evidence="1">UCB-OBI-ISO-001</strain>
        <tissue evidence="1">Gonad</tissue>
    </source>
</reference>
<protein>
    <submittedName>
        <fullName evidence="1">Uncharacterized protein</fullName>
    </submittedName>
</protein>
<accession>A0A0L8FM39</accession>
<sequence length="39" mass="4554">MTRYCSDVALPSFTGLPYVVEFFRPRRRALSMPGLMLKF</sequence>
<proteinExistence type="predicted"/>
<gene>
    <name evidence="1" type="ORF">OCBIM_22014481mg</name>
</gene>